<gene>
    <name evidence="6" type="ORF">LX16_0966</name>
</gene>
<proteinExistence type="predicted"/>
<reference evidence="6 7" key="1">
    <citation type="journal article" date="2013" name="Stand. Genomic Sci.">
        <title>Genomic Encyclopedia of Type Strains, Phase I: The one thousand microbial genomes (KMG-I) project.</title>
        <authorList>
            <person name="Kyrpides N.C."/>
            <person name="Woyke T."/>
            <person name="Eisen J.A."/>
            <person name="Garrity G."/>
            <person name="Lilburn T.G."/>
            <person name="Beck B.J."/>
            <person name="Whitman W.B."/>
            <person name="Hugenholtz P."/>
            <person name="Klenk H.P."/>
        </authorList>
    </citation>
    <scope>NUCLEOTIDE SEQUENCE [LARGE SCALE GENOMIC DNA]</scope>
    <source>
        <strain evidence="6 7">DSM 45044</strain>
    </source>
</reference>
<dbReference type="PANTHER" id="PTHR33204">
    <property type="entry name" value="TRANSCRIPTIONAL REGULATOR, MARR FAMILY"/>
    <property type="match status" value="1"/>
</dbReference>
<keyword evidence="3" id="KW-0804">Transcription</keyword>
<evidence type="ECO:0000256" key="1">
    <source>
        <dbReference type="ARBA" id="ARBA00023015"/>
    </source>
</evidence>
<feature type="region of interest" description="Disordered" evidence="4">
    <location>
        <begin position="165"/>
        <end position="214"/>
    </location>
</feature>
<evidence type="ECO:0000313" key="7">
    <source>
        <dbReference type="Proteomes" id="UP000321617"/>
    </source>
</evidence>
<keyword evidence="7" id="KW-1185">Reference proteome</keyword>
<feature type="domain" description="HTH hxlR-type" evidence="5">
    <location>
        <begin position="9"/>
        <end position="109"/>
    </location>
</feature>
<dbReference type="GO" id="GO:0003677">
    <property type="term" value="F:DNA binding"/>
    <property type="evidence" value="ECO:0007669"/>
    <property type="project" value="UniProtKB-KW"/>
</dbReference>
<organism evidence="6 7">
    <name type="scientific">Stackebrandtia albiflava</name>
    <dbReference type="NCBI Taxonomy" id="406432"/>
    <lineage>
        <taxon>Bacteria</taxon>
        <taxon>Bacillati</taxon>
        <taxon>Actinomycetota</taxon>
        <taxon>Actinomycetes</taxon>
        <taxon>Glycomycetales</taxon>
        <taxon>Glycomycetaceae</taxon>
        <taxon>Stackebrandtia</taxon>
    </lineage>
</organism>
<evidence type="ECO:0000256" key="3">
    <source>
        <dbReference type="ARBA" id="ARBA00023163"/>
    </source>
</evidence>
<sequence>MPDNHRSECPINLSLEVFGDRWTLLILRDMIFGGRRHFRELLLNSEEGIASNILSARLKRLVGLGMLTRSPDPGHRQKAVYSLTEPAIALLPVMEALGAWGSRWLPVSDALSIRARLLTEGGPELLTRFMAELRHEHLGAPAPEPGGPTVRERLQAGYLKAIARRSAGSASTGDVDDGVTERPHDAGPAQLADADVQPAAGRLRHPGDDVQPQP</sequence>
<name>A0A562VBK4_9ACTN</name>
<keyword evidence="1" id="KW-0805">Transcription regulation</keyword>
<dbReference type="InterPro" id="IPR002577">
    <property type="entry name" value="HTH_HxlR"/>
</dbReference>
<dbReference type="Proteomes" id="UP000321617">
    <property type="component" value="Unassembled WGS sequence"/>
</dbReference>
<dbReference type="Pfam" id="PF01638">
    <property type="entry name" value="HxlR"/>
    <property type="match status" value="1"/>
</dbReference>
<protein>
    <submittedName>
        <fullName evidence="6">HxlR family transcriptional regulator</fullName>
    </submittedName>
</protein>
<dbReference type="EMBL" id="VLLL01000005">
    <property type="protein sequence ID" value="TWJ15266.1"/>
    <property type="molecule type" value="Genomic_DNA"/>
</dbReference>
<dbReference type="AlphaFoldDB" id="A0A562VBK4"/>
<accession>A0A562VBK4</accession>
<comment type="caution">
    <text evidence="6">The sequence shown here is derived from an EMBL/GenBank/DDBJ whole genome shotgun (WGS) entry which is preliminary data.</text>
</comment>
<dbReference type="Gene3D" id="1.10.10.10">
    <property type="entry name" value="Winged helix-like DNA-binding domain superfamily/Winged helix DNA-binding domain"/>
    <property type="match status" value="1"/>
</dbReference>
<evidence type="ECO:0000256" key="2">
    <source>
        <dbReference type="ARBA" id="ARBA00023125"/>
    </source>
</evidence>
<evidence type="ECO:0000256" key="4">
    <source>
        <dbReference type="SAM" id="MobiDB-lite"/>
    </source>
</evidence>
<dbReference type="PANTHER" id="PTHR33204:SF18">
    <property type="entry name" value="TRANSCRIPTIONAL REGULATORY PROTEIN"/>
    <property type="match status" value="1"/>
</dbReference>
<dbReference type="OrthoDB" id="5183359at2"/>
<dbReference type="InterPro" id="IPR036390">
    <property type="entry name" value="WH_DNA-bd_sf"/>
</dbReference>
<evidence type="ECO:0000313" key="6">
    <source>
        <dbReference type="EMBL" id="TWJ15266.1"/>
    </source>
</evidence>
<dbReference type="PROSITE" id="PS51118">
    <property type="entry name" value="HTH_HXLR"/>
    <property type="match status" value="1"/>
</dbReference>
<dbReference type="InterPro" id="IPR036388">
    <property type="entry name" value="WH-like_DNA-bd_sf"/>
</dbReference>
<dbReference type="SUPFAM" id="SSF46785">
    <property type="entry name" value="Winged helix' DNA-binding domain"/>
    <property type="match status" value="1"/>
</dbReference>
<keyword evidence="2" id="KW-0238">DNA-binding</keyword>
<evidence type="ECO:0000259" key="5">
    <source>
        <dbReference type="PROSITE" id="PS51118"/>
    </source>
</evidence>